<dbReference type="EMBL" id="GBRH01227239">
    <property type="protein sequence ID" value="JAD70656.1"/>
    <property type="molecule type" value="Transcribed_RNA"/>
</dbReference>
<accession>A0A0A9C529</accession>
<evidence type="ECO:0000256" key="1">
    <source>
        <dbReference type="SAM" id="MobiDB-lite"/>
    </source>
</evidence>
<protein>
    <submittedName>
        <fullName evidence="2">Uncharacterized protein</fullName>
    </submittedName>
</protein>
<evidence type="ECO:0000313" key="2">
    <source>
        <dbReference type="EMBL" id="JAD70656.1"/>
    </source>
</evidence>
<proteinExistence type="predicted"/>
<feature type="region of interest" description="Disordered" evidence="1">
    <location>
        <begin position="1"/>
        <end position="26"/>
    </location>
</feature>
<feature type="compositionally biased region" description="Basic and acidic residues" evidence="1">
    <location>
        <begin position="1"/>
        <end position="13"/>
    </location>
</feature>
<reference evidence="2" key="1">
    <citation type="submission" date="2014-09" db="EMBL/GenBank/DDBJ databases">
        <authorList>
            <person name="Magalhaes I.L.F."/>
            <person name="Oliveira U."/>
            <person name="Santos F.R."/>
            <person name="Vidigal T.H.D.A."/>
            <person name="Brescovit A.D."/>
            <person name="Santos A.J."/>
        </authorList>
    </citation>
    <scope>NUCLEOTIDE SEQUENCE</scope>
    <source>
        <tissue evidence="2">Shoot tissue taken approximately 20 cm above the soil surface</tissue>
    </source>
</reference>
<organism evidence="2">
    <name type="scientific">Arundo donax</name>
    <name type="common">Giant reed</name>
    <name type="synonym">Donax arundinaceus</name>
    <dbReference type="NCBI Taxonomy" id="35708"/>
    <lineage>
        <taxon>Eukaryota</taxon>
        <taxon>Viridiplantae</taxon>
        <taxon>Streptophyta</taxon>
        <taxon>Embryophyta</taxon>
        <taxon>Tracheophyta</taxon>
        <taxon>Spermatophyta</taxon>
        <taxon>Magnoliopsida</taxon>
        <taxon>Liliopsida</taxon>
        <taxon>Poales</taxon>
        <taxon>Poaceae</taxon>
        <taxon>PACMAD clade</taxon>
        <taxon>Arundinoideae</taxon>
        <taxon>Arundineae</taxon>
        <taxon>Arundo</taxon>
    </lineage>
</organism>
<reference evidence="2" key="2">
    <citation type="journal article" date="2015" name="Data Brief">
        <title>Shoot transcriptome of the giant reed, Arundo donax.</title>
        <authorList>
            <person name="Barrero R.A."/>
            <person name="Guerrero F.D."/>
            <person name="Moolhuijzen P."/>
            <person name="Goolsby J.A."/>
            <person name="Tidwell J."/>
            <person name="Bellgard S.E."/>
            <person name="Bellgard M.I."/>
        </authorList>
    </citation>
    <scope>NUCLEOTIDE SEQUENCE</scope>
    <source>
        <tissue evidence="2">Shoot tissue taken approximately 20 cm above the soil surface</tissue>
    </source>
</reference>
<sequence length="47" mass="5300">MPAWGREHQRLASREPACARPPATTVRGRLLSPAPNLLRACLPLRRR</sequence>
<name>A0A0A9C529_ARUDO</name>
<dbReference type="AlphaFoldDB" id="A0A0A9C529"/>